<evidence type="ECO:0000256" key="1">
    <source>
        <dbReference type="SAM" id="MobiDB-lite"/>
    </source>
</evidence>
<feature type="compositionally biased region" description="Acidic residues" evidence="1">
    <location>
        <begin position="36"/>
        <end position="53"/>
    </location>
</feature>
<organism evidence="2 3">
    <name type="scientific">Scomber scombrus</name>
    <name type="common">Atlantic mackerel</name>
    <name type="synonym">Scomber vernalis</name>
    <dbReference type="NCBI Taxonomy" id="13677"/>
    <lineage>
        <taxon>Eukaryota</taxon>
        <taxon>Metazoa</taxon>
        <taxon>Chordata</taxon>
        <taxon>Craniata</taxon>
        <taxon>Vertebrata</taxon>
        <taxon>Euteleostomi</taxon>
        <taxon>Actinopterygii</taxon>
        <taxon>Neopterygii</taxon>
        <taxon>Teleostei</taxon>
        <taxon>Neoteleostei</taxon>
        <taxon>Acanthomorphata</taxon>
        <taxon>Pelagiaria</taxon>
        <taxon>Scombriformes</taxon>
        <taxon>Scombridae</taxon>
        <taxon>Scomber</taxon>
    </lineage>
</organism>
<accession>A0AAV1PLV6</accession>
<feature type="region of interest" description="Disordered" evidence="1">
    <location>
        <begin position="27"/>
        <end position="77"/>
    </location>
</feature>
<reference evidence="2 3" key="1">
    <citation type="submission" date="2024-01" db="EMBL/GenBank/DDBJ databases">
        <authorList>
            <person name="Alioto T."/>
            <person name="Alioto T."/>
            <person name="Gomez Garrido J."/>
        </authorList>
    </citation>
    <scope>NUCLEOTIDE SEQUENCE [LARGE SCALE GENOMIC DNA]</scope>
</reference>
<name>A0AAV1PLV6_SCOSC</name>
<dbReference type="AlphaFoldDB" id="A0AAV1PLV6"/>
<dbReference type="Proteomes" id="UP001314229">
    <property type="component" value="Unassembled WGS sequence"/>
</dbReference>
<protein>
    <submittedName>
        <fullName evidence="2">Uncharacterized protein</fullName>
    </submittedName>
</protein>
<keyword evidence="3" id="KW-1185">Reference proteome</keyword>
<sequence>MSAPHSARCTAAGNDVTHDAMFVLARWRQRRGPATADDDEEEEEEEDDDDDEGEERRGKGSPGEERGPQEDGGVMMK</sequence>
<evidence type="ECO:0000313" key="3">
    <source>
        <dbReference type="Proteomes" id="UP001314229"/>
    </source>
</evidence>
<evidence type="ECO:0000313" key="2">
    <source>
        <dbReference type="EMBL" id="CAK6972318.1"/>
    </source>
</evidence>
<comment type="caution">
    <text evidence="2">The sequence shown here is derived from an EMBL/GenBank/DDBJ whole genome shotgun (WGS) entry which is preliminary data.</text>
</comment>
<gene>
    <name evidence="2" type="ORF">FSCOSCO3_A035471</name>
</gene>
<proteinExistence type="predicted"/>
<feature type="compositionally biased region" description="Basic and acidic residues" evidence="1">
    <location>
        <begin position="54"/>
        <end position="69"/>
    </location>
</feature>
<dbReference type="EMBL" id="CAWUFR010000197">
    <property type="protein sequence ID" value="CAK6972318.1"/>
    <property type="molecule type" value="Genomic_DNA"/>
</dbReference>